<keyword evidence="1" id="KW-0418">Kinase</keyword>
<comment type="caution">
    <text evidence="1">The sequence shown here is derived from an EMBL/GenBank/DDBJ whole genome shotgun (WGS) entry which is preliminary data.</text>
</comment>
<keyword evidence="1" id="KW-0808">Transferase</keyword>
<dbReference type="Proteomes" id="UP001589833">
    <property type="component" value="Unassembled WGS sequence"/>
</dbReference>
<evidence type="ECO:0000313" key="1">
    <source>
        <dbReference type="EMBL" id="MFC0561887.1"/>
    </source>
</evidence>
<dbReference type="SUPFAM" id="SSF52402">
    <property type="entry name" value="Adenine nucleotide alpha hydrolases-like"/>
    <property type="match status" value="1"/>
</dbReference>
<dbReference type="RefSeq" id="WP_273844023.1">
    <property type="nucleotide sequence ID" value="NZ_JAQQWT010000007.1"/>
</dbReference>
<organism evidence="1 2">
    <name type="scientific">Halalkalibacter alkalisediminis</name>
    <dbReference type="NCBI Taxonomy" id="935616"/>
    <lineage>
        <taxon>Bacteria</taxon>
        <taxon>Bacillati</taxon>
        <taxon>Bacillota</taxon>
        <taxon>Bacilli</taxon>
        <taxon>Bacillales</taxon>
        <taxon>Bacillaceae</taxon>
        <taxon>Halalkalibacter</taxon>
    </lineage>
</organism>
<dbReference type="GO" id="GO:0016301">
    <property type="term" value="F:kinase activity"/>
    <property type="evidence" value="ECO:0007669"/>
    <property type="project" value="UniProtKB-KW"/>
</dbReference>
<dbReference type="InterPro" id="IPR052023">
    <property type="entry name" value="Histidine_kinase_KdpD"/>
</dbReference>
<keyword evidence="2" id="KW-1185">Reference proteome</keyword>
<protein>
    <submittedName>
        <fullName evidence="1">Histidine kinase</fullName>
    </submittedName>
</protein>
<evidence type="ECO:0000313" key="2">
    <source>
        <dbReference type="Proteomes" id="UP001589833"/>
    </source>
</evidence>
<proteinExistence type="predicted"/>
<name>A0ABV6NM97_9BACI</name>
<accession>A0ABV6NM97</accession>
<reference evidence="1 2" key="1">
    <citation type="submission" date="2024-09" db="EMBL/GenBank/DDBJ databases">
        <authorList>
            <person name="Sun Q."/>
            <person name="Mori K."/>
        </authorList>
    </citation>
    <scope>NUCLEOTIDE SEQUENCE [LARGE SCALE GENOMIC DNA]</scope>
    <source>
        <strain evidence="1 2">NCAIM B.02301</strain>
    </source>
</reference>
<dbReference type="EMBL" id="JBHLTR010000082">
    <property type="protein sequence ID" value="MFC0561887.1"/>
    <property type="molecule type" value="Genomic_DNA"/>
</dbReference>
<gene>
    <name evidence="1" type="ORF">ACFFH4_23675</name>
</gene>
<dbReference type="PANTHER" id="PTHR45569:SF1">
    <property type="entry name" value="SENSOR PROTEIN KDPD"/>
    <property type="match status" value="1"/>
</dbReference>
<sequence>MQENILVCLSNPNNAKALLQRGKTLATAFNGKCIALHVEQKSYNEFDFNQLQTHFFFQSLADQLGIILLNEYSRQNITDTIVETTQSQYVTQIVLGQAVQNRLELVIKDSLINTLFKKLNNVDIHLVHVERDSPLMNSQHRGIPAHLEKEDNEYFLTFNSHNPNAINGIYFKDDSTDFENGFFVLTNSYEFRVARVHNGVASIENSMFVIDHFN</sequence>
<dbReference type="PANTHER" id="PTHR45569">
    <property type="entry name" value="SENSOR PROTEIN KDPD"/>
    <property type="match status" value="1"/>
</dbReference>